<organism evidence="1 2">
    <name type="scientific">Candidatus Woesebacteria bacterium GW2011_GWB1_39_10</name>
    <dbReference type="NCBI Taxonomy" id="1618572"/>
    <lineage>
        <taxon>Bacteria</taxon>
        <taxon>Candidatus Woeseibacteriota</taxon>
    </lineage>
</organism>
<dbReference type="Proteomes" id="UP000034774">
    <property type="component" value="Unassembled WGS sequence"/>
</dbReference>
<gene>
    <name evidence="1" type="ORF">UT17_C0002G0100</name>
</gene>
<reference evidence="1 2" key="1">
    <citation type="journal article" date="2015" name="Nature">
        <title>rRNA introns, odd ribosomes, and small enigmatic genomes across a large radiation of phyla.</title>
        <authorList>
            <person name="Brown C.T."/>
            <person name="Hug L.A."/>
            <person name="Thomas B.C."/>
            <person name="Sharon I."/>
            <person name="Castelle C.J."/>
            <person name="Singh A."/>
            <person name="Wilkins M.J."/>
            <person name="Williams K.H."/>
            <person name="Banfield J.F."/>
        </authorList>
    </citation>
    <scope>NUCLEOTIDE SEQUENCE [LARGE SCALE GENOMIC DNA]</scope>
</reference>
<evidence type="ECO:0000313" key="2">
    <source>
        <dbReference type="Proteomes" id="UP000034774"/>
    </source>
</evidence>
<dbReference type="EMBL" id="LBVU01000002">
    <property type="protein sequence ID" value="KKQ92437.1"/>
    <property type="molecule type" value="Genomic_DNA"/>
</dbReference>
<sequence length="175" mass="20329">MGIDPEALGDWSEPTRPFVSMHKEFVKKKHKNEQPRHPENRQERAERVVTEFMNSMLKKVDPQNEENINAQQKLYIDFVINGIRERQTEEDPVFFTNDNLLISGNDPEDRQATVKHLPTLTRFSCSSMPDGHGNVVEAKNMLHDYLARHIKDWSGTSESFRGKFGIPTHFNDLDH</sequence>
<accession>A0A0G0LN07</accession>
<proteinExistence type="predicted"/>
<name>A0A0G0LN07_9BACT</name>
<evidence type="ECO:0000313" key="1">
    <source>
        <dbReference type="EMBL" id="KKQ92437.1"/>
    </source>
</evidence>
<protein>
    <submittedName>
        <fullName evidence="1">Uncharacterized protein</fullName>
    </submittedName>
</protein>
<dbReference type="AlphaFoldDB" id="A0A0G0LN07"/>
<comment type="caution">
    <text evidence="1">The sequence shown here is derived from an EMBL/GenBank/DDBJ whole genome shotgun (WGS) entry which is preliminary data.</text>
</comment>